<dbReference type="OrthoDB" id="759501at2759"/>
<keyword evidence="5" id="KW-1185">Reference proteome</keyword>
<organism evidence="4 5">
    <name type="scientific">Solanum commersonii</name>
    <name type="common">Commerson's wild potato</name>
    <name type="synonym">Commerson's nightshade</name>
    <dbReference type="NCBI Taxonomy" id="4109"/>
    <lineage>
        <taxon>Eukaryota</taxon>
        <taxon>Viridiplantae</taxon>
        <taxon>Streptophyta</taxon>
        <taxon>Embryophyta</taxon>
        <taxon>Tracheophyta</taxon>
        <taxon>Spermatophyta</taxon>
        <taxon>Magnoliopsida</taxon>
        <taxon>eudicotyledons</taxon>
        <taxon>Gunneridae</taxon>
        <taxon>Pentapetalae</taxon>
        <taxon>asterids</taxon>
        <taxon>lamiids</taxon>
        <taxon>Solanales</taxon>
        <taxon>Solanaceae</taxon>
        <taxon>Solanoideae</taxon>
        <taxon>Solaneae</taxon>
        <taxon>Solanum</taxon>
    </lineage>
</organism>
<accession>A0A9J6AH40</accession>
<comment type="caution">
    <text evidence="4">The sequence shown here is derived from an EMBL/GenBank/DDBJ whole genome shotgun (WGS) entry which is preliminary data.</text>
</comment>
<evidence type="ECO:0000259" key="3">
    <source>
        <dbReference type="Pfam" id="PF25091"/>
    </source>
</evidence>
<feature type="region of interest" description="Disordered" evidence="2">
    <location>
        <begin position="310"/>
        <end position="335"/>
    </location>
</feature>
<feature type="domain" description="DUF7806" evidence="3">
    <location>
        <begin position="360"/>
        <end position="453"/>
    </location>
</feature>
<name>A0A9J6AH40_SOLCO</name>
<protein>
    <recommendedName>
        <fullName evidence="3">DUF7806 domain-containing protein</fullName>
    </recommendedName>
</protein>
<dbReference type="AlphaFoldDB" id="A0A9J6AH40"/>
<dbReference type="GO" id="GO:0003006">
    <property type="term" value="P:developmental process involved in reproduction"/>
    <property type="evidence" value="ECO:0007669"/>
    <property type="project" value="TreeGrafter"/>
</dbReference>
<reference evidence="4 5" key="1">
    <citation type="submission" date="2020-09" db="EMBL/GenBank/DDBJ databases">
        <title>De no assembly of potato wild relative species, Solanum commersonii.</title>
        <authorList>
            <person name="Cho K."/>
        </authorList>
    </citation>
    <scope>NUCLEOTIDE SEQUENCE [LARGE SCALE GENOMIC DNA]</scope>
    <source>
        <strain evidence="4">LZ3.2</strain>
        <tissue evidence="4">Leaf</tissue>
    </source>
</reference>
<dbReference type="InterPro" id="IPR056708">
    <property type="entry name" value="DUF7806"/>
</dbReference>
<dbReference type="EMBL" id="JACXVP010000002">
    <property type="protein sequence ID" value="KAG5623636.1"/>
    <property type="molecule type" value="Genomic_DNA"/>
</dbReference>
<evidence type="ECO:0000256" key="1">
    <source>
        <dbReference type="SAM" id="Coils"/>
    </source>
</evidence>
<evidence type="ECO:0000313" key="5">
    <source>
        <dbReference type="Proteomes" id="UP000824120"/>
    </source>
</evidence>
<dbReference type="Proteomes" id="UP000824120">
    <property type="component" value="Chromosome 2"/>
</dbReference>
<gene>
    <name evidence="4" type="ORF">H5410_008854</name>
</gene>
<dbReference type="PANTHER" id="PTHR35489">
    <property type="entry name" value="TITAN9"/>
    <property type="match status" value="1"/>
</dbReference>
<dbReference type="Pfam" id="PF25091">
    <property type="entry name" value="DUF7806"/>
    <property type="match status" value="1"/>
</dbReference>
<feature type="coiled-coil region" evidence="1">
    <location>
        <begin position="153"/>
        <end position="266"/>
    </location>
</feature>
<dbReference type="PANTHER" id="PTHR35489:SF2">
    <property type="entry name" value="TITAN9"/>
    <property type="match status" value="1"/>
</dbReference>
<sequence length="456" mass="51392">MATLQKFKLLATQCAVAGSPTRSPTTSPVIHLRRRKTLRMLLSRSIGGGSGRRLPRREVCSPDRFVGERDSTEKGKELVVSHKLKDLFVSSPPSFAENTRQGLSPAASGVGGGFSAGSSVRRIGLRSLRPLSATFRQRLLRRAWRPVLMEALYSKLYNKYAKLKKEKDTSMENLNREQEEKFVNYVAAADAVIDHLRSETDRLGEQVNELRSEMTSMRSALMRKAYSIQSAKDEEMIQYQKLLMEENLKNKELRDEIQRLQQLDQEGTCFNASNDKGKSRQIITDGDSLPDALDDSTITNKKHRRQSLLIVQDTHTPSPMEELPNRPEQPSTSSYKYTEPACCRRNVGISGDSAADISPASCMFQDLVQWLVGMKFSAVTENEELCISALHESSGLSFSLTLTKNASSEPELVYRVLSLGTFERVAPEWMRDTIMFSPNMCPLFFQRVSRVIKLSY</sequence>
<evidence type="ECO:0000313" key="4">
    <source>
        <dbReference type="EMBL" id="KAG5623636.1"/>
    </source>
</evidence>
<evidence type="ECO:0000256" key="2">
    <source>
        <dbReference type="SAM" id="MobiDB-lite"/>
    </source>
</evidence>
<proteinExistence type="predicted"/>
<keyword evidence="1" id="KW-0175">Coiled coil</keyword>